<dbReference type="EMBL" id="JAMSHJ010000006">
    <property type="protein sequence ID" value="KAI5400272.1"/>
    <property type="molecule type" value="Genomic_DNA"/>
</dbReference>
<accession>A0A9D4WEJ4</accession>
<comment type="caution">
    <text evidence="1">The sequence shown here is derived from an EMBL/GenBank/DDBJ whole genome shotgun (WGS) entry which is preliminary data.</text>
</comment>
<keyword evidence="2" id="KW-1185">Reference proteome</keyword>
<dbReference type="Proteomes" id="UP001058974">
    <property type="component" value="Chromosome 6"/>
</dbReference>
<sequence length="124" mass="13539">MTDKEDVARHTNAIAEYRKKLLQHKSLIRSKKLEVDEGLNLNTVECLRGRLLAERHALKVAKEQTESMGKKPGALVVLVDLLRLVVSKDGCGLGGGTMEDEESHGKFGDGVDGVEIGCIDVGWI</sequence>
<dbReference type="AlphaFoldDB" id="A0A9D4WEJ4"/>
<evidence type="ECO:0000313" key="2">
    <source>
        <dbReference type="Proteomes" id="UP001058974"/>
    </source>
</evidence>
<reference evidence="1 2" key="1">
    <citation type="journal article" date="2022" name="Nat. Genet.">
        <title>Improved pea reference genome and pan-genome highlight genomic features and evolutionary characteristics.</title>
        <authorList>
            <person name="Yang T."/>
            <person name="Liu R."/>
            <person name="Luo Y."/>
            <person name="Hu S."/>
            <person name="Wang D."/>
            <person name="Wang C."/>
            <person name="Pandey M.K."/>
            <person name="Ge S."/>
            <person name="Xu Q."/>
            <person name="Li N."/>
            <person name="Li G."/>
            <person name="Huang Y."/>
            <person name="Saxena R.K."/>
            <person name="Ji Y."/>
            <person name="Li M."/>
            <person name="Yan X."/>
            <person name="He Y."/>
            <person name="Liu Y."/>
            <person name="Wang X."/>
            <person name="Xiang C."/>
            <person name="Varshney R.K."/>
            <person name="Ding H."/>
            <person name="Gao S."/>
            <person name="Zong X."/>
        </authorList>
    </citation>
    <scope>NUCLEOTIDE SEQUENCE [LARGE SCALE GENOMIC DNA]</scope>
    <source>
        <strain evidence="1 2">cv. Zhongwan 6</strain>
    </source>
</reference>
<evidence type="ECO:0000313" key="1">
    <source>
        <dbReference type="EMBL" id="KAI5400272.1"/>
    </source>
</evidence>
<protein>
    <submittedName>
        <fullName evidence="1">Uncharacterized protein</fullName>
    </submittedName>
</protein>
<proteinExistence type="predicted"/>
<gene>
    <name evidence="1" type="ORF">KIW84_065257</name>
</gene>
<organism evidence="1 2">
    <name type="scientific">Pisum sativum</name>
    <name type="common">Garden pea</name>
    <name type="synonym">Lathyrus oleraceus</name>
    <dbReference type="NCBI Taxonomy" id="3888"/>
    <lineage>
        <taxon>Eukaryota</taxon>
        <taxon>Viridiplantae</taxon>
        <taxon>Streptophyta</taxon>
        <taxon>Embryophyta</taxon>
        <taxon>Tracheophyta</taxon>
        <taxon>Spermatophyta</taxon>
        <taxon>Magnoliopsida</taxon>
        <taxon>eudicotyledons</taxon>
        <taxon>Gunneridae</taxon>
        <taxon>Pentapetalae</taxon>
        <taxon>rosids</taxon>
        <taxon>fabids</taxon>
        <taxon>Fabales</taxon>
        <taxon>Fabaceae</taxon>
        <taxon>Papilionoideae</taxon>
        <taxon>50 kb inversion clade</taxon>
        <taxon>NPAAA clade</taxon>
        <taxon>Hologalegina</taxon>
        <taxon>IRL clade</taxon>
        <taxon>Fabeae</taxon>
        <taxon>Lathyrus</taxon>
    </lineage>
</organism>
<dbReference type="Gramene" id="Psat06G0525700-T1">
    <property type="protein sequence ID" value="KAI5400272.1"/>
    <property type="gene ID" value="KIW84_065257"/>
</dbReference>
<name>A0A9D4WEJ4_PEA</name>